<dbReference type="AlphaFoldDB" id="A0A6A4WG22"/>
<evidence type="ECO:0000313" key="4">
    <source>
        <dbReference type="Proteomes" id="UP000440578"/>
    </source>
</evidence>
<feature type="compositionally biased region" description="Low complexity" evidence="1">
    <location>
        <begin position="177"/>
        <end position="200"/>
    </location>
</feature>
<keyword evidence="4" id="KW-1185">Reference proteome</keyword>
<proteinExistence type="predicted"/>
<feature type="region of interest" description="Disordered" evidence="1">
    <location>
        <begin position="124"/>
        <end position="202"/>
    </location>
</feature>
<feature type="compositionally biased region" description="Low complexity" evidence="1">
    <location>
        <begin position="264"/>
        <end position="278"/>
    </location>
</feature>
<feature type="compositionally biased region" description="Polar residues" evidence="1">
    <location>
        <begin position="328"/>
        <end position="339"/>
    </location>
</feature>
<keyword evidence="2" id="KW-0732">Signal</keyword>
<name>A0A6A4WG22_AMPAM</name>
<feature type="signal peptide" evidence="2">
    <location>
        <begin position="1"/>
        <end position="17"/>
    </location>
</feature>
<comment type="caution">
    <text evidence="3">The sequence shown here is derived from an EMBL/GenBank/DDBJ whole genome shotgun (WGS) entry which is preliminary data.</text>
</comment>
<feature type="compositionally biased region" description="Low complexity" evidence="1">
    <location>
        <begin position="79"/>
        <end position="92"/>
    </location>
</feature>
<feature type="compositionally biased region" description="Polar residues" evidence="1">
    <location>
        <begin position="129"/>
        <end position="139"/>
    </location>
</feature>
<feature type="compositionally biased region" description="Polar residues" evidence="1">
    <location>
        <begin position="58"/>
        <end position="78"/>
    </location>
</feature>
<evidence type="ECO:0000256" key="1">
    <source>
        <dbReference type="SAM" id="MobiDB-lite"/>
    </source>
</evidence>
<feature type="chain" id="PRO_5025385515" evidence="2">
    <location>
        <begin position="18"/>
        <end position="398"/>
    </location>
</feature>
<feature type="region of interest" description="Disordered" evidence="1">
    <location>
        <begin position="58"/>
        <end position="108"/>
    </location>
</feature>
<accession>A0A6A4WG22</accession>
<protein>
    <submittedName>
        <fullName evidence="3">Uncharacterized protein</fullName>
    </submittedName>
</protein>
<feature type="compositionally biased region" description="Polar residues" evidence="1">
    <location>
        <begin position="374"/>
        <end position="398"/>
    </location>
</feature>
<feature type="compositionally biased region" description="Low complexity" evidence="1">
    <location>
        <begin position="353"/>
        <end position="373"/>
    </location>
</feature>
<dbReference type="Proteomes" id="UP000440578">
    <property type="component" value="Unassembled WGS sequence"/>
</dbReference>
<evidence type="ECO:0000256" key="2">
    <source>
        <dbReference type="SAM" id="SignalP"/>
    </source>
</evidence>
<sequence length="398" mass="37981">MFRTVFVVLASLACAQARPQWQQAVPLVPGSSGTSNSGITKSETVLPIGGTSNVVQHQSATGGQASNGGFNVGSASGNTQSQTGLLGTSSSSNTDAQSQQGSVPGFGSLGGGFVMPSIPIIPGFGPSSAQGQSGSNIVQGETIGPHGGSTNIVQQQSGTGGQASNGGFNVGSAAGNTQSQTGLLGTSSSSNTNAQSQQGSLPGFGNFGGAGLILPSIPAFPGFGSGSAQGQAGSSIVRSDTIGPFGGSSNVVQMQSGTGGQVANGGVNVGSASSNSQNLITPHGTSSSSNTDAQSSQFTNPALAGFGGVPGLPGLPVIPGLGLGSATGNAGSQLTQGKTTGPDGSHTTVTQLGSSAGGSASNGGSSVNQASGSTSSIDGVSGSQTQSSLNSQSVQTGR</sequence>
<feature type="compositionally biased region" description="Polar residues" evidence="1">
    <location>
        <begin position="148"/>
        <end position="157"/>
    </location>
</feature>
<feature type="compositionally biased region" description="Low complexity" evidence="1">
    <location>
        <begin position="285"/>
        <end position="299"/>
    </location>
</feature>
<feature type="region of interest" description="Disordered" evidence="1">
    <location>
        <begin position="328"/>
        <end position="398"/>
    </location>
</feature>
<evidence type="ECO:0000313" key="3">
    <source>
        <dbReference type="EMBL" id="KAF0306376.1"/>
    </source>
</evidence>
<feature type="region of interest" description="Disordered" evidence="1">
    <location>
        <begin position="247"/>
        <end position="299"/>
    </location>
</feature>
<dbReference type="EMBL" id="VIIS01000673">
    <property type="protein sequence ID" value="KAF0306376.1"/>
    <property type="molecule type" value="Genomic_DNA"/>
</dbReference>
<gene>
    <name evidence="3" type="ORF">FJT64_022081</name>
</gene>
<organism evidence="3 4">
    <name type="scientific">Amphibalanus amphitrite</name>
    <name type="common">Striped barnacle</name>
    <name type="synonym">Balanus amphitrite</name>
    <dbReference type="NCBI Taxonomy" id="1232801"/>
    <lineage>
        <taxon>Eukaryota</taxon>
        <taxon>Metazoa</taxon>
        <taxon>Ecdysozoa</taxon>
        <taxon>Arthropoda</taxon>
        <taxon>Crustacea</taxon>
        <taxon>Multicrustacea</taxon>
        <taxon>Cirripedia</taxon>
        <taxon>Thoracica</taxon>
        <taxon>Thoracicalcarea</taxon>
        <taxon>Balanomorpha</taxon>
        <taxon>Balanoidea</taxon>
        <taxon>Balanidae</taxon>
        <taxon>Amphibalaninae</taxon>
        <taxon>Amphibalanus</taxon>
    </lineage>
</organism>
<reference evidence="3 4" key="1">
    <citation type="submission" date="2019-07" db="EMBL/GenBank/DDBJ databases">
        <title>Draft genome assembly of a fouling barnacle, Amphibalanus amphitrite (Darwin, 1854): The first reference genome for Thecostraca.</title>
        <authorList>
            <person name="Kim W."/>
        </authorList>
    </citation>
    <scope>NUCLEOTIDE SEQUENCE [LARGE SCALE GENOMIC DNA]</scope>
    <source>
        <strain evidence="3">SNU_AA5</strain>
        <tissue evidence="3">Soma without cirri and trophi</tissue>
    </source>
</reference>